<dbReference type="PANTHER" id="PTHR11347">
    <property type="entry name" value="CYCLIC NUCLEOTIDE PHOSPHODIESTERASE"/>
    <property type="match status" value="1"/>
</dbReference>
<dbReference type="EMBL" id="CAJVCH010295207">
    <property type="protein sequence ID" value="CAG7785374.1"/>
    <property type="molecule type" value="Genomic_DNA"/>
</dbReference>
<name>A0A8J2L193_9HEXA</name>
<feature type="domain" description="GAF" evidence="3">
    <location>
        <begin position="124"/>
        <end position="287"/>
    </location>
</feature>
<dbReference type="InterPro" id="IPR003018">
    <property type="entry name" value="GAF"/>
</dbReference>
<organism evidence="4 5">
    <name type="scientific">Allacma fusca</name>
    <dbReference type="NCBI Taxonomy" id="39272"/>
    <lineage>
        <taxon>Eukaryota</taxon>
        <taxon>Metazoa</taxon>
        <taxon>Ecdysozoa</taxon>
        <taxon>Arthropoda</taxon>
        <taxon>Hexapoda</taxon>
        <taxon>Collembola</taxon>
        <taxon>Symphypleona</taxon>
        <taxon>Sminthuridae</taxon>
        <taxon>Allacma</taxon>
    </lineage>
</organism>
<evidence type="ECO:0000256" key="2">
    <source>
        <dbReference type="SAM" id="MobiDB-lite"/>
    </source>
</evidence>
<feature type="compositionally biased region" description="Basic and acidic residues" evidence="2">
    <location>
        <begin position="94"/>
        <end position="105"/>
    </location>
</feature>
<reference evidence="4" key="1">
    <citation type="submission" date="2021-06" db="EMBL/GenBank/DDBJ databases">
        <authorList>
            <person name="Hodson N. C."/>
            <person name="Mongue J. A."/>
            <person name="Jaron S. K."/>
        </authorList>
    </citation>
    <scope>NUCLEOTIDE SEQUENCE</scope>
</reference>
<dbReference type="OrthoDB" id="74705at2759"/>
<evidence type="ECO:0000256" key="1">
    <source>
        <dbReference type="ARBA" id="ARBA00022737"/>
    </source>
</evidence>
<evidence type="ECO:0000313" key="5">
    <source>
        <dbReference type="Proteomes" id="UP000708208"/>
    </source>
</evidence>
<dbReference type="Proteomes" id="UP000708208">
    <property type="component" value="Unassembled WGS sequence"/>
</dbReference>
<proteinExistence type="predicted"/>
<keyword evidence="5" id="KW-1185">Reference proteome</keyword>
<sequence length="464" mass="52033">MESDEEEEKLTTYLNSHPAFLEKWLAEKATRDSGFLGKLVSRVECRDNDSAEQQHESSCGAEECLSGVSSSKRNSISCDRFHSWLSSGSSTSGRQDRKGSDEARTLSEPDRFIELVKDISNELNMDCLCHKILVNVSCLTGADRCSLFLVKGPEEQRYLIAKLFDVTATTGAEEALAKARAEELRIPFGVGIVGVVAETKETVNVANAYDDPRFNPQVDCRTGYTTTSILALPICNNEGDVIGVAQVMNKKSEENPSFTQRDVEIFQRYLTFCGIGIQNAQLFETSVAEYRKNQLLLNLARSIFEEQTSLERLVSKIMKEAQDLLKCERSLVYLREVPLCDASQIEKILTLSSLGPSMRRGERTAESKLLTRRESKTVTIREVLRQKGLPFDLIFELNTEDEEVRRVPAPQLESSPLTRIAQYVATNSEVSNPLIAHPYNTIFKLSLHKPNSISCIKQLQEIVK</sequence>
<gene>
    <name evidence="4" type="ORF">AFUS01_LOCUS24003</name>
</gene>
<dbReference type="AlphaFoldDB" id="A0A8J2L193"/>
<dbReference type="Pfam" id="PF01590">
    <property type="entry name" value="GAF"/>
    <property type="match status" value="1"/>
</dbReference>
<evidence type="ECO:0000259" key="3">
    <source>
        <dbReference type="SMART" id="SM00065"/>
    </source>
</evidence>
<evidence type="ECO:0000313" key="4">
    <source>
        <dbReference type="EMBL" id="CAG7785374.1"/>
    </source>
</evidence>
<protein>
    <recommendedName>
        <fullName evidence="3">GAF domain-containing protein</fullName>
    </recommendedName>
</protein>
<comment type="caution">
    <text evidence="4">The sequence shown here is derived from an EMBL/GenBank/DDBJ whole genome shotgun (WGS) entry which is preliminary data.</text>
</comment>
<accession>A0A8J2L193</accession>
<keyword evidence="1" id="KW-0677">Repeat</keyword>
<dbReference type="SMART" id="SM00065">
    <property type="entry name" value="GAF"/>
    <property type="match status" value="1"/>
</dbReference>
<feature type="region of interest" description="Disordered" evidence="2">
    <location>
        <begin position="86"/>
        <end position="105"/>
    </location>
</feature>
<dbReference type="FunFam" id="3.30.450.40:FF:000004">
    <property type="entry name" value="Phosphodiesterase"/>
    <property type="match status" value="1"/>
</dbReference>